<evidence type="ECO:0000256" key="6">
    <source>
        <dbReference type="RuleBase" id="RU003732"/>
    </source>
</evidence>
<evidence type="ECO:0000256" key="2">
    <source>
        <dbReference type="ARBA" id="ARBA00022448"/>
    </source>
</evidence>
<name>A0A2A4TB44_9DELT</name>
<feature type="transmembrane region" description="Helical" evidence="7">
    <location>
        <begin position="355"/>
        <end position="375"/>
    </location>
</feature>
<feature type="transmembrane region" description="Helical" evidence="7">
    <location>
        <begin position="154"/>
        <end position="173"/>
    </location>
</feature>
<feature type="transmembrane region" description="Helical" evidence="7">
    <location>
        <begin position="228"/>
        <end position="252"/>
    </location>
</feature>
<dbReference type="EMBL" id="NVSR01000003">
    <property type="protein sequence ID" value="PCI30594.1"/>
    <property type="molecule type" value="Genomic_DNA"/>
</dbReference>
<dbReference type="PANTHER" id="PTHR42948:SF1">
    <property type="entry name" value="TRANSPORTER"/>
    <property type="match status" value="1"/>
</dbReference>
<keyword evidence="6" id="KW-0769">Symport</keyword>
<keyword evidence="4 7" id="KW-1133">Transmembrane helix</keyword>
<dbReference type="GO" id="GO:0015293">
    <property type="term" value="F:symporter activity"/>
    <property type="evidence" value="ECO:0007669"/>
    <property type="project" value="UniProtKB-KW"/>
</dbReference>
<dbReference type="Proteomes" id="UP000218113">
    <property type="component" value="Unassembled WGS sequence"/>
</dbReference>
<dbReference type="InterPro" id="IPR000175">
    <property type="entry name" value="Na/ntran_symport"/>
</dbReference>
<dbReference type="CDD" id="cd10336">
    <property type="entry name" value="SLC6sbd_Tyt1-Like"/>
    <property type="match status" value="1"/>
</dbReference>
<accession>A0A2A4TB44</accession>
<dbReference type="InterPro" id="IPR037272">
    <property type="entry name" value="SNS_sf"/>
</dbReference>
<feature type="transmembrane region" description="Helical" evidence="7">
    <location>
        <begin position="102"/>
        <end position="130"/>
    </location>
</feature>
<evidence type="ECO:0000313" key="9">
    <source>
        <dbReference type="Proteomes" id="UP000218113"/>
    </source>
</evidence>
<dbReference type="AlphaFoldDB" id="A0A2A4TB44"/>
<comment type="subcellular location">
    <subcellularLocation>
        <location evidence="1">Membrane</location>
        <topology evidence="1">Multi-pass membrane protein</topology>
    </subcellularLocation>
</comment>
<organism evidence="8 9">
    <name type="scientific">SAR324 cluster bacterium</name>
    <dbReference type="NCBI Taxonomy" id="2024889"/>
    <lineage>
        <taxon>Bacteria</taxon>
        <taxon>Deltaproteobacteria</taxon>
        <taxon>SAR324 cluster</taxon>
    </lineage>
</organism>
<feature type="transmembrane region" description="Helical" evidence="7">
    <location>
        <begin position="264"/>
        <end position="286"/>
    </location>
</feature>
<dbReference type="PRINTS" id="PR00176">
    <property type="entry name" value="NANEUSMPORT"/>
</dbReference>
<dbReference type="InterPro" id="IPR047218">
    <property type="entry name" value="YocR/YhdH-like"/>
</dbReference>
<keyword evidence="2 6" id="KW-0813">Transport</keyword>
<feature type="transmembrane region" description="Helical" evidence="7">
    <location>
        <begin position="36"/>
        <end position="57"/>
    </location>
</feature>
<protein>
    <recommendedName>
        <fullName evidence="6">Transporter</fullName>
    </recommendedName>
</protein>
<feature type="transmembrane region" description="Helical" evidence="7">
    <location>
        <begin position="395"/>
        <end position="417"/>
    </location>
</feature>
<proteinExistence type="inferred from homology"/>
<evidence type="ECO:0000256" key="1">
    <source>
        <dbReference type="ARBA" id="ARBA00004141"/>
    </source>
</evidence>
<feature type="transmembrane region" description="Helical" evidence="7">
    <location>
        <begin position="306"/>
        <end position="334"/>
    </location>
</feature>
<dbReference type="GO" id="GO:0016020">
    <property type="term" value="C:membrane"/>
    <property type="evidence" value="ECO:0007669"/>
    <property type="project" value="UniProtKB-SubCell"/>
</dbReference>
<keyword evidence="3 6" id="KW-0812">Transmembrane</keyword>
<dbReference type="Pfam" id="PF00209">
    <property type="entry name" value="SNF"/>
    <property type="match status" value="2"/>
</dbReference>
<evidence type="ECO:0000256" key="3">
    <source>
        <dbReference type="ARBA" id="ARBA00022692"/>
    </source>
</evidence>
<comment type="similarity">
    <text evidence="6">Belongs to the sodium:neurotransmitter symporter (SNF) (TC 2.A.22) family.</text>
</comment>
<evidence type="ECO:0000313" key="8">
    <source>
        <dbReference type="EMBL" id="PCI30594.1"/>
    </source>
</evidence>
<gene>
    <name evidence="8" type="ORF">COB67_01190</name>
</gene>
<reference evidence="9" key="1">
    <citation type="submission" date="2017-08" db="EMBL/GenBank/DDBJ databases">
        <title>A dynamic microbial community with high functional redundancy inhabits the cold, oxic subseafloor aquifer.</title>
        <authorList>
            <person name="Tully B.J."/>
            <person name="Wheat C.G."/>
            <person name="Glazer B.T."/>
            <person name="Huber J.A."/>
        </authorList>
    </citation>
    <scope>NUCLEOTIDE SEQUENCE [LARGE SCALE GENOMIC DNA]</scope>
</reference>
<feature type="transmembrane region" description="Helical" evidence="7">
    <location>
        <begin position="437"/>
        <end position="455"/>
    </location>
</feature>
<dbReference type="PANTHER" id="PTHR42948">
    <property type="entry name" value="TRANSPORTER"/>
    <property type="match status" value="1"/>
</dbReference>
<evidence type="ECO:0000256" key="4">
    <source>
        <dbReference type="ARBA" id="ARBA00022989"/>
    </source>
</evidence>
<dbReference type="SUPFAM" id="SSF161070">
    <property type="entry name" value="SNF-like"/>
    <property type="match status" value="1"/>
</dbReference>
<dbReference type="PROSITE" id="PS00610">
    <property type="entry name" value="NA_NEUROTRAN_SYMP_1"/>
    <property type="match status" value="1"/>
</dbReference>
<feature type="transmembrane region" description="Helical" evidence="7">
    <location>
        <begin position="185"/>
        <end position="208"/>
    </location>
</feature>
<comment type="caution">
    <text evidence="8">The sequence shown here is derived from an EMBL/GenBank/DDBJ whole genome shotgun (WGS) entry which is preliminary data.</text>
</comment>
<keyword evidence="5 7" id="KW-0472">Membrane</keyword>
<evidence type="ECO:0000256" key="7">
    <source>
        <dbReference type="SAM" id="Phobius"/>
    </source>
</evidence>
<dbReference type="NCBIfam" id="NF037979">
    <property type="entry name" value="Na_transp"/>
    <property type="match status" value="1"/>
</dbReference>
<dbReference type="PROSITE" id="PS50267">
    <property type="entry name" value="NA_NEUROTRAN_SYMP_3"/>
    <property type="match status" value="1"/>
</dbReference>
<evidence type="ECO:0000256" key="5">
    <source>
        <dbReference type="ARBA" id="ARBA00023136"/>
    </source>
</evidence>
<sequence length="461" mass="50109">MGNKFSKIGFILAAAGSAVGLGNIWKFPYIVGEYGGGAFVLLYLAAILFIGLSAFIAESFLGKISESNAVTAFEKMTSTRFKESTLGTIEEKSSTASPLWKYAGFMVLSGLVILSFYSVVLGWIINYIFISFSSLSTDVKVAEETFSSLISEDIFKQIFFHTLVALTVVWIVLKGIKDGIEKANLVLMPLLGVILLGLFVYAISLDSFSEAVKFMFVPDWSKIDEHALLAALGQAFFTLSVGVGTILTYSAALPKEANVVKSSILVTIIDTGIAIIAGLTIFAFLFEAGAESSGGPGLVFISLPLIFAKWGIIGQIISISFFVALAFAGITSAVSMIEPILLYFIERLDYSRKKAVLVCGSIFYVGGLIALLSMSKDYGEYLTFFGKNAFDWMDFVTSSITLPLGGILICLFLGFVVDKELIKSHFLKSSTERIFNIWYATIRYVVPTAVSILMLNKLGLF</sequence>